<reference evidence="1" key="1">
    <citation type="submission" date="2014-05" db="EMBL/GenBank/DDBJ databases">
        <authorList>
            <person name="Chronopoulou M."/>
        </authorList>
    </citation>
    <scope>NUCLEOTIDE SEQUENCE</scope>
    <source>
        <tissue evidence="1">Whole organism</tissue>
    </source>
</reference>
<protein>
    <submittedName>
        <fullName evidence="1">Uncharacterized protein</fullName>
    </submittedName>
</protein>
<name>A0A0K2VKA3_LEPSM</name>
<dbReference type="EMBL" id="HACA01033508">
    <property type="protein sequence ID" value="CDW50869.1"/>
    <property type="molecule type" value="Transcribed_RNA"/>
</dbReference>
<accession>A0A0K2VKA3</accession>
<organism evidence="1">
    <name type="scientific">Lepeophtheirus salmonis</name>
    <name type="common">Salmon louse</name>
    <name type="synonym">Caligus salmonis</name>
    <dbReference type="NCBI Taxonomy" id="72036"/>
    <lineage>
        <taxon>Eukaryota</taxon>
        <taxon>Metazoa</taxon>
        <taxon>Ecdysozoa</taxon>
        <taxon>Arthropoda</taxon>
        <taxon>Crustacea</taxon>
        <taxon>Multicrustacea</taxon>
        <taxon>Hexanauplia</taxon>
        <taxon>Copepoda</taxon>
        <taxon>Siphonostomatoida</taxon>
        <taxon>Caligidae</taxon>
        <taxon>Lepeophtheirus</taxon>
    </lineage>
</organism>
<proteinExistence type="predicted"/>
<evidence type="ECO:0000313" key="1">
    <source>
        <dbReference type="EMBL" id="CDW50869.1"/>
    </source>
</evidence>
<dbReference type="AlphaFoldDB" id="A0A0K2VKA3"/>
<sequence length="43" mass="5120">MHQVKKLDFDIFCFLREVVNLKAKVITCELQYGVVAFKVWEQC</sequence>